<evidence type="ECO:0000313" key="4">
    <source>
        <dbReference type="Proteomes" id="UP000218890"/>
    </source>
</evidence>
<feature type="domain" description="Methyltransferase type 11" evidence="2">
    <location>
        <begin position="71"/>
        <end position="118"/>
    </location>
</feature>
<name>A0A120MZQ6_HALHR</name>
<organism evidence="3 4">
    <name type="scientific">Halorhodospira halochloris</name>
    <name type="common">Ectothiorhodospira halochloris</name>
    <dbReference type="NCBI Taxonomy" id="1052"/>
    <lineage>
        <taxon>Bacteria</taxon>
        <taxon>Pseudomonadati</taxon>
        <taxon>Pseudomonadota</taxon>
        <taxon>Gammaproteobacteria</taxon>
        <taxon>Chromatiales</taxon>
        <taxon>Ectothiorhodospiraceae</taxon>
        <taxon>Halorhodospira</taxon>
    </lineage>
</organism>
<keyword evidence="4" id="KW-1185">Reference proteome</keyword>
<evidence type="ECO:0000256" key="1">
    <source>
        <dbReference type="SAM" id="MobiDB-lite"/>
    </source>
</evidence>
<keyword evidence="3" id="KW-0808">Transferase</keyword>
<dbReference type="Proteomes" id="UP000218890">
    <property type="component" value="Chromosome"/>
</dbReference>
<accession>A0A120MZQ6</accession>
<dbReference type="RefSeq" id="WP_096408256.1">
    <property type="nucleotide sequence ID" value="NZ_AP017372.2"/>
</dbReference>
<dbReference type="GO" id="GO:0008757">
    <property type="term" value="F:S-adenosylmethionine-dependent methyltransferase activity"/>
    <property type="evidence" value="ECO:0007669"/>
    <property type="project" value="InterPro"/>
</dbReference>
<keyword evidence="3" id="KW-0489">Methyltransferase</keyword>
<dbReference type="SUPFAM" id="SSF53335">
    <property type="entry name" value="S-adenosyl-L-methionine-dependent methyltransferases"/>
    <property type="match status" value="1"/>
</dbReference>
<dbReference type="Gene3D" id="3.40.50.150">
    <property type="entry name" value="Vaccinia Virus protein VP39"/>
    <property type="match status" value="1"/>
</dbReference>
<dbReference type="AlphaFoldDB" id="A0A120MZQ6"/>
<evidence type="ECO:0000259" key="2">
    <source>
        <dbReference type="Pfam" id="PF08241"/>
    </source>
</evidence>
<feature type="region of interest" description="Disordered" evidence="1">
    <location>
        <begin position="225"/>
        <end position="247"/>
    </location>
</feature>
<dbReference type="InterPro" id="IPR029063">
    <property type="entry name" value="SAM-dependent_MTases_sf"/>
</dbReference>
<dbReference type="InterPro" id="IPR013216">
    <property type="entry name" value="Methyltransf_11"/>
</dbReference>
<protein>
    <submittedName>
        <fullName evidence="3">SAM-dependent methyltransferase</fullName>
    </submittedName>
</protein>
<dbReference type="OrthoDB" id="6191410at2"/>
<evidence type="ECO:0000313" key="3">
    <source>
        <dbReference type="EMBL" id="BAU57341.1"/>
    </source>
</evidence>
<dbReference type="GO" id="GO:0032259">
    <property type="term" value="P:methylation"/>
    <property type="evidence" value="ECO:0007669"/>
    <property type="project" value="UniProtKB-KW"/>
</dbReference>
<sequence length="247" mass="27282">MLANGKSMHMLRQWYQTPLGCRVAEAERAALSAELSALRIGYAVCIGDLNDGLSVAPTLRQWQGGEAGDLIFDPSRLPFQAQSLDCLILRHVLELVEEPQAVLHEAHQVLRPEGKLLVLSFNPLGPWGVARLIGHWRGAEPPWCGRQWLATAIAMRLRQIGFADITVQFICHRLPVQRSSVQQRFDCWESWVRRLGAGRANAAVQMVAARRRTPAGLSGLVSSRLARGRQEPGAAQPASGRQGWFNG</sequence>
<gene>
    <name evidence="3" type="ORF">HH1059_06540</name>
</gene>
<dbReference type="Pfam" id="PF08241">
    <property type="entry name" value="Methyltransf_11"/>
    <property type="match status" value="1"/>
</dbReference>
<dbReference type="EMBL" id="AP017372">
    <property type="protein sequence ID" value="BAU57341.1"/>
    <property type="molecule type" value="Genomic_DNA"/>
</dbReference>
<reference evidence="3" key="1">
    <citation type="submission" date="2016-02" db="EMBL/GenBank/DDBJ databases">
        <title>Halorhodospira halochloris DSM-1059 complete genome, version 2.</title>
        <authorList>
            <person name="Tsukatani Y."/>
        </authorList>
    </citation>
    <scope>NUCLEOTIDE SEQUENCE</scope>
    <source>
        <strain evidence="3">DSM 1059</strain>
    </source>
</reference>
<proteinExistence type="predicted"/>
<dbReference type="KEGG" id="hhk:HH1059_06540"/>